<name>A0A1W1X2Z0_9NEIS</name>
<dbReference type="Proteomes" id="UP000192761">
    <property type="component" value="Unassembled WGS sequence"/>
</dbReference>
<organism evidence="2 3">
    <name type="scientific">Andreprevotia lacus DSM 23236</name>
    <dbReference type="NCBI Taxonomy" id="1121001"/>
    <lineage>
        <taxon>Bacteria</taxon>
        <taxon>Pseudomonadati</taxon>
        <taxon>Pseudomonadota</taxon>
        <taxon>Betaproteobacteria</taxon>
        <taxon>Neisseriales</taxon>
        <taxon>Chitinibacteraceae</taxon>
        <taxon>Andreprevotia</taxon>
    </lineage>
</organism>
<dbReference type="InterPro" id="IPR036515">
    <property type="entry name" value="Transposase_17_sf"/>
</dbReference>
<dbReference type="SUPFAM" id="SSF143422">
    <property type="entry name" value="Transposase IS200-like"/>
    <property type="match status" value="1"/>
</dbReference>
<dbReference type="Pfam" id="PF01797">
    <property type="entry name" value="Y1_Tnp"/>
    <property type="match status" value="1"/>
</dbReference>
<dbReference type="AlphaFoldDB" id="A0A1W1X2Z0"/>
<proteinExistence type="predicted"/>
<sequence length="244" mass="27130">MGQVCERFNWRVQAYCLMSNHYHLLVETVEGNLSAGMRQLNGVYTQDFNRNHGRVGHVFQGRYKGILVERETYLLELARYIVLNPVRAGMVASAADWPWSSYGAMLGDDASDWLAARSLLACFGDQADAARLAYCRFVAAGLHRPSPWQAVRGQVFLGSDAFLAQMQARLAQQGADETSLHEIPRAQRRPQAKPLAWYAANHANRNEAIAVAYRSGGYTLQDVAAHFGLHYATVSRIVKNGQGT</sequence>
<feature type="domain" description="Transposase IS200-like" evidence="1">
    <location>
        <begin position="1"/>
        <end position="84"/>
    </location>
</feature>
<keyword evidence="3" id="KW-1185">Reference proteome</keyword>
<gene>
    <name evidence="2" type="ORF">SAMN02745857_00513</name>
</gene>
<dbReference type="SMART" id="SM01321">
    <property type="entry name" value="Y1_Tnp"/>
    <property type="match status" value="1"/>
</dbReference>
<dbReference type="InterPro" id="IPR002686">
    <property type="entry name" value="Transposase_17"/>
</dbReference>
<reference evidence="2 3" key="1">
    <citation type="submission" date="2017-04" db="EMBL/GenBank/DDBJ databases">
        <authorList>
            <person name="Afonso C.L."/>
            <person name="Miller P.J."/>
            <person name="Scott M.A."/>
            <person name="Spackman E."/>
            <person name="Goraichik I."/>
            <person name="Dimitrov K.M."/>
            <person name="Suarez D.L."/>
            <person name="Swayne D.E."/>
        </authorList>
    </citation>
    <scope>NUCLEOTIDE SEQUENCE [LARGE SCALE GENOMIC DNA]</scope>
    <source>
        <strain evidence="2 3">DSM 23236</strain>
    </source>
</reference>
<dbReference type="GO" id="GO:0003677">
    <property type="term" value="F:DNA binding"/>
    <property type="evidence" value="ECO:0007669"/>
    <property type="project" value="InterPro"/>
</dbReference>
<protein>
    <submittedName>
        <fullName evidence="2">REP element-mobilizing transposase RayT</fullName>
    </submittedName>
</protein>
<evidence type="ECO:0000313" key="2">
    <source>
        <dbReference type="EMBL" id="SMC18267.1"/>
    </source>
</evidence>
<evidence type="ECO:0000259" key="1">
    <source>
        <dbReference type="SMART" id="SM01321"/>
    </source>
</evidence>
<dbReference type="Gene3D" id="3.30.70.1290">
    <property type="entry name" value="Transposase IS200-like"/>
    <property type="match status" value="1"/>
</dbReference>
<dbReference type="PANTHER" id="PTHR34322">
    <property type="entry name" value="TRANSPOSASE, Y1_TNP DOMAIN-CONTAINING"/>
    <property type="match status" value="1"/>
</dbReference>
<evidence type="ECO:0000313" key="3">
    <source>
        <dbReference type="Proteomes" id="UP000192761"/>
    </source>
</evidence>
<dbReference type="PANTHER" id="PTHR34322:SF2">
    <property type="entry name" value="TRANSPOSASE IS200-LIKE DOMAIN-CONTAINING PROTEIN"/>
    <property type="match status" value="1"/>
</dbReference>
<accession>A0A1W1X2Z0</accession>
<dbReference type="GO" id="GO:0004803">
    <property type="term" value="F:transposase activity"/>
    <property type="evidence" value="ECO:0007669"/>
    <property type="project" value="InterPro"/>
</dbReference>
<dbReference type="EMBL" id="FWXD01000002">
    <property type="protein sequence ID" value="SMC18267.1"/>
    <property type="molecule type" value="Genomic_DNA"/>
</dbReference>
<dbReference type="STRING" id="1121001.SAMN02745857_00513"/>
<dbReference type="GO" id="GO:0006313">
    <property type="term" value="P:DNA transposition"/>
    <property type="evidence" value="ECO:0007669"/>
    <property type="project" value="InterPro"/>
</dbReference>